<dbReference type="Gene3D" id="1.20.1420.30">
    <property type="entry name" value="NCX, central ion-binding region"/>
    <property type="match status" value="1"/>
</dbReference>
<sequence length="371" mass="39994">MLGALVDIDGLSYGMSSWKEQLVSTMYVGGDPEEQKEASKSDWALHLMALPWKLIFAIVPPPCFFGGWLCFFGSLVGIAVLTSFVSDLAELFGCVIDSGDVITAITFVALGTSMPDLFASLAAAKEDETADASVVNVTGSNSVNVFLGLGLPWTVCSVYWAFKERTPEWAACYPEAAAALDAAGDFTSMVFVVESGFIGFSVMTFCVVCLSTIFIIMCRRRYLHAELGGPVMPKLVCGAVMILFWLLWIGIVVWRVLRYEKQSFFELAAGGCAYCSAVFVGLVVAFVTIYKSRMTEVQAREAQAVRRFSLRSSQDGQSDERLSAQESGEQRSAELAAAKDPSGRQTSDKDPQSGELGVGHASVAGEVVEGL</sequence>
<dbReference type="PRINTS" id="PR01259">
    <property type="entry name" value="NACAEXCHNGR"/>
</dbReference>
<proteinExistence type="predicted"/>
<feature type="transmembrane region" description="Helical" evidence="8">
    <location>
        <begin position="197"/>
        <end position="216"/>
    </location>
</feature>
<evidence type="ECO:0000256" key="5">
    <source>
        <dbReference type="ARBA" id="ARBA00023065"/>
    </source>
</evidence>
<feature type="compositionally biased region" description="Basic and acidic residues" evidence="7">
    <location>
        <begin position="318"/>
        <end position="332"/>
    </location>
</feature>
<keyword evidence="5" id="KW-0406">Ion transport</keyword>
<dbReference type="Proteomes" id="UP001189429">
    <property type="component" value="Unassembled WGS sequence"/>
</dbReference>
<evidence type="ECO:0000256" key="3">
    <source>
        <dbReference type="ARBA" id="ARBA00022692"/>
    </source>
</evidence>
<feature type="transmembrane region" description="Helical" evidence="8">
    <location>
        <begin position="143"/>
        <end position="162"/>
    </location>
</feature>
<keyword evidence="3 8" id="KW-0812">Transmembrane</keyword>
<name>A0ABN9X3N4_9DINO</name>
<dbReference type="PANTHER" id="PTHR11878:SF65">
    <property type="entry name" value="NA_CA-EXCHANGE PROTEIN, ISOFORM G"/>
    <property type="match status" value="1"/>
</dbReference>
<keyword evidence="6 8" id="KW-0472">Membrane</keyword>
<evidence type="ECO:0000256" key="6">
    <source>
        <dbReference type="ARBA" id="ARBA00023136"/>
    </source>
</evidence>
<dbReference type="InterPro" id="IPR004836">
    <property type="entry name" value="Na_Ca_Ex"/>
</dbReference>
<comment type="caution">
    <text evidence="10">The sequence shown here is derived from an EMBL/GenBank/DDBJ whole genome shotgun (WGS) entry which is preliminary data.</text>
</comment>
<dbReference type="InterPro" id="IPR004837">
    <property type="entry name" value="NaCa_Exmemb"/>
</dbReference>
<dbReference type="InterPro" id="IPR051171">
    <property type="entry name" value="CaCA"/>
</dbReference>
<feature type="transmembrane region" description="Helical" evidence="8">
    <location>
        <begin position="101"/>
        <end position="122"/>
    </location>
</feature>
<feature type="transmembrane region" description="Helical" evidence="8">
    <location>
        <begin position="236"/>
        <end position="256"/>
    </location>
</feature>
<feature type="region of interest" description="Disordered" evidence="7">
    <location>
        <begin position="310"/>
        <end position="371"/>
    </location>
</feature>
<evidence type="ECO:0000256" key="1">
    <source>
        <dbReference type="ARBA" id="ARBA00004127"/>
    </source>
</evidence>
<gene>
    <name evidence="10" type="ORF">PCOR1329_LOCUS73124</name>
</gene>
<evidence type="ECO:0000256" key="7">
    <source>
        <dbReference type="SAM" id="MobiDB-lite"/>
    </source>
</evidence>
<feature type="transmembrane region" description="Helical" evidence="8">
    <location>
        <begin position="54"/>
        <end position="81"/>
    </location>
</feature>
<reference evidence="10" key="1">
    <citation type="submission" date="2023-10" db="EMBL/GenBank/DDBJ databases">
        <authorList>
            <person name="Chen Y."/>
            <person name="Shah S."/>
            <person name="Dougan E. K."/>
            <person name="Thang M."/>
            <person name="Chan C."/>
        </authorList>
    </citation>
    <scope>NUCLEOTIDE SEQUENCE [LARGE SCALE GENOMIC DNA]</scope>
</reference>
<evidence type="ECO:0000256" key="2">
    <source>
        <dbReference type="ARBA" id="ARBA00022448"/>
    </source>
</evidence>
<evidence type="ECO:0000313" key="10">
    <source>
        <dbReference type="EMBL" id="CAK0893917.1"/>
    </source>
</evidence>
<evidence type="ECO:0000256" key="8">
    <source>
        <dbReference type="SAM" id="Phobius"/>
    </source>
</evidence>
<dbReference type="Pfam" id="PF01699">
    <property type="entry name" value="Na_Ca_ex"/>
    <property type="match status" value="1"/>
</dbReference>
<organism evidence="10 11">
    <name type="scientific">Prorocentrum cordatum</name>
    <dbReference type="NCBI Taxonomy" id="2364126"/>
    <lineage>
        <taxon>Eukaryota</taxon>
        <taxon>Sar</taxon>
        <taxon>Alveolata</taxon>
        <taxon>Dinophyceae</taxon>
        <taxon>Prorocentrales</taxon>
        <taxon>Prorocentraceae</taxon>
        <taxon>Prorocentrum</taxon>
    </lineage>
</organism>
<evidence type="ECO:0000313" key="11">
    <source>
        <dbReference type="Proteomes" id="UP001189429"/>
    </source>
</evidence>
<keyword evidence="4 8" id="KW-1133">Transmembrane helix</keyword>
<protein>
    <recommendedName>
        <fullName evidence="9">Sodium/calcium exchanger membrane region domain-containing protein</fullName>
    </recommendedName>
</protein>
<dbReference type="EMBL" id="CAUYUJ010019826">
    <property type="protein sequence ID" value="CAK0893917.1"/>
    <property type="molecule type" value="Genomic_DNA"/>
</dbReference>
<evidence type="ECO:0000256" key="4">
    <source>
        <dbReference type="ARBA" id="ARBA00022989"/>
    </source>
</evidence>
<feature type="transmembrane region" description="Helical" evidence="8">
    <location>
        <begin position="268"/>
        <end position="290"/>
    </location>
</feature>
<evidence type="ECO:0000259" key="9">
    <source>
        <dbReference type="Pfam" id="PF01699"/>
    </source>
</evidence>
<feature type="domain" description="Sodium/calcium exchanger membrane region" evidence="9">
    <location>
        <begin position="67"/>
        <end position="253"/>
    </location>
</feature>
<dbReference type="InterPro" id="IPR044880">
    <property type="entry name" value="NCX_ion-bd_dom_sf"/>
</dbReference>
<comment type="subcellular location">
    <subcellularLocation>
        <location evidence="1">Endomembrane system</location>
        <topology evidence="1">Multi-pass membrane protein</topology>
    </subcellularLocation>
</comment>
<accession>A0ABN9X3N4</accession>
<keyword evidence="2" id="KW-0813">Transport</keyword>
<keyword evidence="11" id="KW-1185">Reference proteome</keyword>
<dbReference type="PANTHER" id="PTHR11878">
    <property type="entry name" value="SODIUM/CALCIUM EXCHANGER"/>
    <property type="match status" value="1"/>
</dbReference>